<protein>
    <recommendedName>
        <fullName evidence="4">Type II secretion system protein GspF domain-containing protein</fullName>
    </recommendedName>
</protein>
<reference evidence="2 3" key="1">
    <citation type="submission" date="2021-03" db="EMBL/GenBank/DDBJ databases">
        <title>Antimicrobial resistance genes in bacteria isolated from Japanese honey, and their potential for conferring macrolide and lincosamide resistance in the American foulbrood pathogen Paenibacillus larvae.</title>
        <authorList>
            <person name="Okamoto M."/>
            <person name="Kumagai M."/>
            <person name="Kanamori H."/>
            <person name="Takamatsu D."/>
        </authorList>
    </citation>
    <scope>NUCLEOTIDE SEQUENCE [LARGE SCALE GENOMIC DNA]</scope>
    <source>
        <strain evidence="2 3">J42TS3</strain>
    </source>
</reference>
<dbReference type="Proteomes" id="UP000679992">
    <property type="component" value="Unassembled WGS sequence"/>
</dbReference>
<feature type="transmembrane region" description="Helical" evidence="1">
    <location>
        <begin position="266"/>
        <end position="285"/>
    </location>
</feature>
<evidence type="ECO:0008006" key="4">
    <source>
        <dbReference type="Google" id="ProtNLM"/>
    </source>
</evidence>
<keyword evidence="1" id="KW-0812">Transmembrane</keyword>
<organism evidence="2 3">
    <name type="scientific">Paenibacillus vini</name>
    <dbReference type="NCBI Taxonomy" id="1476024"/>
    <lineage>
        <taxon>Bacteria</taxon>
        <taxon>Bacillati</taxon>
        <taxon>Bacillota</taxon>
        <taxon>Bacilli</taxon>
        <taxon>Bacillales</taxon>
        <taxon>Paenibacillaceae</taxon>
        <taxon>Paenibacillus</taxon>
    </lineage>
</organism>
<name>A0ABQ4MCF9_9BACL</name>
<proteinExistence type="predicted"/>
<comment type="caution">
    <text evidence="2">The sequence shown here is derived from an EMBL/GenBank/DDBJ whole genome shotgun (WGS) entry which is preliminary data.</text>
</comment>
<gene>
    <name evidence="2" type="ORF">J42TS3_26970</name>
</gene>
<feature type="transmembrane region" description="Helical" evidence="1">
    <location>
        <begin position="124"/>
        <end position="144"/>
    </location>
</feature>
<feature type="transmembrane region" description="Helical" evidence="1">
    <location>
        <begin position="100"/>
        <end position="118"/>
    </location>
</feature>
<accession>A0ABQ4MCF9</accession>
<keyword evidence="3" id="KW-1185">Reference proteome</keyword>
<feature type="transmembrane region" description="Helical" evidence="1">
    <location>
        <begin position="393"/>
        <end position="412"/>
    </location>
</feature>
<feature type="transmembrane region" description="Helical" evidence="1">
    <location>
        <begin position="305"/>
        <end position="323"/>
    </location>
</feature>
<keyword evidence="1" id="KW-0472">Membrane</keyword>
<evidence type="ECO:0000313" key="2">
    <source>
        <dbReference type="EMBL" id="GIP53662.1"/>
    </source>
</evidence>
<feature type="transmembrane region" description="Helical" evidence="1">
    <location>
        <begin position="506"/>
        <end position="529"/>
    </location>
</feature>
<dbReference type="EMBL" id="BOSL01000007">
    <property type="protein sequence ID" value="GIP53662.1"/>
    <property type="molecule type" value="Genomic_DNA"/>
</dbReference>
<evidence type="ECO:0000313" key="3">
    <source>
        <dbReference type="Proteomes" id="UP000679992"/>
    </source>
</evidence>
<keyword evidence="1" id="KW-1133">Transmembrane helix</keyword>
<feature type="transmembrane region" description="Helical" evidence="1">
    <location>
        <begin position="656"/>
        <end position="676"/>
    </location>
</feature>
<feature type="transmembrane region" description="Helical" evidence="1">
    <location>
        <begin position="6"/>
        <end position="28"/>
    </location>
</feature>
<sequence>MELKSFLMILVGMSLCCFLLLLGLGKLIAKREEEQGLSLADRGHPSSRLIRGGLNVLFLRSYALFMKLPPLRFYVLKVRFRLSVLQVYDEFSLRRQTIKIVYLILGTLTFVIGVLTAMNLNLIFFLSLLIAAVVIQGLILDGYINRLEKKLLEQMLDLFGAVRLAYHRHGMVEDAIDESIESVGEEIALHAHRIYDALSDVKPDEALEKYYEVAPNRFLRAFAGISRMIMEFGDRKKDKGSLYLRGLASLTGEIQLDLIRRSKLDYLLKGLNLIALVPIFFTKPIEIWARRNFPLMDQFYLSKAGILAKLGIFLIILICYLLLQKLKSEEETDYKAGRNRNPWESALRKWSLVRKCSAWFTPRFKSAAYERIHKLLKDSNHHLSVETLQIRRLVIFLLCVVITTGTFSYLHLKSRSWILNEPPASYVFFGTMSQDDAEAAAEIVDMDKQVMVETGMDSNREYDQIAASITQVMAERGLQPNDKQLEATAERVIDKLKRWNAEYLKWWELLLSLIAGWIGYCVPVWTLMFQRRMRLMDMRQEVYQFHTMISILKELERISVEEILDWLHSYAVIFKIPLQKCLLHFGHGGEEALRQMKEEAGLDEFRQLADKLLLATEKITISDAFDELESEMAYHFERRRLDYEKSLDTKAGIGRIIGFAPMYCLVFAYLVIPLIWMSFQQMGIYFEQIQHI</sequence>
<evidence type="ECO:0000256" key="1">
    <source>
        <dbReference type="SAM" id="Phobius"/>
    </source>
</evidence>
<dbReference type="RefSeq" id="WP_213655156.1">
    <property type="nucleotide sequence ID" value="NZ_BOSL01000007.1"/>
</dbReference>